<dbReference type="Gene3D" id="3.40.30.10">
    <property type="entry name" value="Glutaredoxin"/>
    <property type="match status" value="1"/>
</dbReference>
<dbReference type="RefSeq" id="WP_106646919.1">
    <property type="nucleotide sequence ID" value="NZ_BMGO01000001.1"/>
</dbReference>
<evidence type="ECO:0000256" key="3">
    <source>
        <dbReference type="ARBA" id="ARBA00023002"/>
    </source>
</evidence>
<dbReference type="InterPro" id="IPR036249">
    <property type="entry name" value="Thioredoxin-like_sf"/>
</dbReference>
<accession>A0A2K9ACB8</accession>
<dbReference type="InterPro" id="IPR037944">
    <property type="entry name" value="PRX5-like"/>
</dbReference>
<dbReference type="InterPro" id="IPR013740">
    <property type="entry name" value="Redoxin"/>
</dbReference>
<dbReference type="Proteomes" id="UP000232693">
    <property type="component" value="Chromosome"/>
</dbReference>
<sequence length="157" mass="16629">MIQVGDTLPNVTLKVMGKDGPTDITTDDIFAGKKVVLFAVPGAFTPTCSAAHLPGFVVNADEIKSKGVDTIACMSVNDVFVMDAWGKAQNADEIMMLADGNADFTEAMGIEMDATGFGMGVRSKRFAMIVDDGVVKALEVDEKGFEKSSAENILSKL</sequence>
<organism evidence="6 7">
    <name type="scientific">Kangiella profundi</name>
    <dbReference type="NCBI Taxonomy" id="1561924"/>
    <lineage>
        <taxon>Bacteria</taxon>
        <taxon>Pseudomonadati</taxon>
        <taxon>Pseudomonadota</taxon>
        <taxon>Gammaproteobacteria</taxon>
        <taxon>Kangiellales</taxon>
        <taxon>Kangiellaceae</taxon>
        <taxon>Kangiella</taxon>
    </lineage>
</organism>
<dbReference type="SUPFAM" id="SSF52833">
    <property type="entry name" value="Thioredoxin-like"/>
    <property type="match status" value="1"/>
</dbReference>
<evidence type="ECO:0000313" key="6">
    <source>
        <dbReference type="EMBL" id="AUD79087.1"/>
    </source>
</evidence>
<gene>
    <name evidence="6" type="ORF">CW740_07435</name>
</gene>
<dbReference type="GO" id="GO:0008379">
    <property type="term" value="F:thioredoxin peroxidase activity"/>
    <property type="evidence" value="ECO:0007669"/>
    <property type="project" value="InterPro"/>
</dbReference>
<dbReference type="AlphaFoldDB" id="A0A2K9ACB8"/>
<comment type="function">
    <text evidence="5">Thiol-specific peroxidase that catalyzes the reduction of hydrogen peroxide and organic hydroperoxides to water and alcohols, respectively. Plays a role in cell protection against oxidative stress by detoxifying peroxides.</text>
</comment>
<dbReference type="Pfam" id="PF08534">
    <property type="entry name" value="Redoxin"/>
    <property type="match status" value="1"/>
</dbReference>
<evidence type="ECO:0000256" key="2">
    <source>
        <dbReference type="ARBA" id="ARBA00022862"/>
    </source>
</evidence>
<protein>
    <recommendedName>
        <fullName evidence="5">Glutathione-dependent peroxiredoxin</fullName>
        <ecNumber evidence="5">1.11.1.27</ecNumber>
    </recommendedName>
</protein>
<dbReference type="GO" id="GO:0034599">
    <property type="term" value="P:cellular response to oxidative stress"/>
    <property type="evidence" value="ECO:0007669"/>
    <property type="project" value="InterPro"/>
</dbReference>
<reference evidence="6 7" key="1">
    <citation type="submission" date="2017-12" db="EMBL/GenBank/DDBJ databases">
        <title>Kangiella profundi FT102 completed genome.</title>
        <authorList>
            <person name="Xu J."/>
            <person name="Wang J."/>
            <person name="Lu Y."/>
        </authorList>
    </citation>
    <scope>NUCLEOTIDE SEQUENCE [LARGE SCALE GENOMIC DNA]</scope>
    <source>
        <strain evidence="6 7">FT102</strain>
    </source>
</reference>
<comment type="catalytic activity">
    <reaction evidence="5">
        <text>a hydroperoxide + 2 glutathione = an alcohol + glutathione disulfide + H2O</text>
        <dbReference type="Rhea" id="RHEA:62632"/>
        <dbReference type="ChEBI" id="CHEBI:15377"/>
        <dbReference type="ChEBI" id="CHEBI:30879"/>
        <dbReference type="ChEBI" id="CHEBI:35924"/>
        <dbReference type="ChEBI" id="CHEBI:57925"/>
        <dbReference type="ChEBI" id="CHEBI:58297"/>
        <dbReference type="EC" id="1.11.1.27"/>
    </reaction>
</comment>
<keyword evidence="1 5" id="KW-0575">Peroxidase</keyword>
<keyword evidence="4 5" id="KW-0676">Redox-active center</keyword>
<dbReference type="CDD" id="cd03013">
    <property type="entry name" value="PRX5_like"/>
    <property type="match status" value="1"/>
</dbReference>
<evidence type="ECO:0000313" key="7">
    <source>
        <dbReference type="Proteomes" id="UP000232693"/>
    </source>
</evidence>
<keyword evidence="7" id="KW-1185">Reference proteome</keyword>
<dbReference type="PROSITE" id="PS51352">
    <property type="entry name" value="THIOREDOXIN_2"/>
    <property type="match status" value="1"/>
</dbReference>
<proteinExistence type="inferred from homology"/>
<comment type="similarity">
    <text evidence="5">Belongs to the peroxiredoxin family. Prx5 subfamily.</text>
</comment>
<keyword evidence="2 5" id="KW-0049">Antioxidant</keyword>
<keyword evidence="3 5" id="KW-0560">Oxidoreductase</keyword>
<name>A0A2K9ACB8_9GAMM</name>
<evidence type="ECO:0000256" key="5">
    <source>
        <dbReference type="RuleBase" id="RU366011"/>
    </source>
</evidence>
<dbReference type="KEGG" id="kpd:CW740_07435"/>
<dbReference type="EMBL" id="CP025120">
    <property type="protein sequence ID" value="AUD79087.1"/>
    <property type="molecule type" value="Genomic_DNA"/>
</dbReference>
<dbReference type="FunFam" id="3.40.30.10:FF:000020">
    <property type="entry name" value="Peroxiredoxin"/>
    <property type="match status" value="1"/>
</dbReference>
<dbReference type="PANTHER" id="PTHR10430">
    <property type="entry name" value="PEROXIREDOXIN"/>
    <property type="match status" value="1"/>
</dbReference>
<evidence type="ECO:0000256" key="1">
    <source>
        <dbReference type="ARBA" id="ARBA00022559"/>
    </source>
</evidence>
<evidence type="ECO:0000256" key="4">
    <source>
        <dbReference type="ARBA" id="ARBA00023284"/>
    </source>
</evidence>
<dbReference type="InterPro" id="IPR013766">
    <property type="entry name" value="Thioredoxin_domain"/>
</dbReference>
<dbReference type="GO" id="GO:0045454">
    <property type="term" value="P:cell redox homeostasis"/>
    <property type="evidence" value="ECO:0007669"/>
    <property type="project" value="TreeGrafter"/>
</dbReference>
<dbReference type="OrthoDB" id="9800621at2"/>
<dbReference type="PANTHER" id="PTHR10430:SF16">
    <property type="entry name" value="PEROXIREDOXIN-5, MITOCHONDRIAL"/>
    <property type="match status" value="1"/>
</dbReference>
<dbReference type="GO" id="GO:0042744">
    <property type="term" value="P:hydrogen peroxide catabolic process"/>
    <property type="evidence" value="ECO:0007669"/>
    <property type="project" value="TreeGrafter"/>
</dbReference>
<dbReference type="EC" id="1.11.1.27" evidence="5"/>
<dbReference type="GO" id="GO:0005737">
    <property type="term" value="C:cytoplasm"/>
    <property type="evidence" value="ECO:0007669"/>
    <property type="project" value="TreeGrafter"/>
</dbReference>